<proteinExistence type="predicted"/>
<sequence length="170" mass="20197">MKQAEAKGLTPEEKRKQIQDKLIPLRTGLSASVFKAYEKYQRLRQENLKGPLAFCYISYLRSSVIERRPFFQIDLYDQQDRMDFLECCEPWDTDILTGEIYRAYPVAKGIKTNPNEQPDYEIEQRWLIEADDYYKLLGEAMAQLLEQVRLQLPKDAEFYFGEYMDDVVRI</sequence>
<dbReference type="RefSeq" id="WP_087303229.1">
    <property type="nucleotide sequence ID" value="NZ_NFKP01000035.1"/>
</dbReference>
<accession>A0A1Y4N2U0</accession>
<name>A0A1Y4N2U0_9FIRM</name>
<evidence type="ECO:0000313" key="2">
    <source>
        <dbReference type="Proteomes" id="UP000196386"/>
    </source>
</evidence>
<organism evidence="1 2">
    <name type="scientific">Anaerotruncus colihominis</name>
    <dbReference type="NCBI Taxonomy" id="169435"/>
    <lineage>
        <taxon>Bacteria</taxon>
        <taxon>Bacillati</taxon>
        <taxon>Bacillota</taxon>
        <taxon>Clostridia</taxon>
        <taxon>Eubacteriales</taxon>
        <taxon>Oscillospiraceae</taxon>
        <taxon>Anaerotruncus</taxon>
    </lineage>
</organism>
<dbReference type="Proteomes" id="UP000196386">
    <property type="component" value="Unassembled WGS sequence"/>
</dbReference>
<dbReference type="EMBL" id="NFKP01000035">
    <property type="protein sequence ID" value="OUP67371.1"/>
    <property type="molecule type" value="Genomic_DNA"/>
</dbReference>
<evidence type="ECO:0000313" key="1">
    <source>
        <dbReference type="EMBL" id="OUP67371.1"/>
    </source>
</evidence>
<protein>
    <submittedName>
        <fullName evidence="1">Uncharacterized protein</fullName>
    </submittedName>
</protein>
<comment type="caution">
    <text evidence="1">The sequence shown here is derived from an EMBL/GenBank/DDBJ whole genome shotgun (WGS) entry which is preliminary data.</text>
</comment>
<reference evidence="2" key="1">
    <citation type="submission" date="2017-04" db="EMBL/GenBank/DDBJ databases">
        <title>Function of individual gut microbiota members based on whole genome sequencing of pure cultures obtained from chicken caecum.</title>
        <authorList>
            <person name="Medvecky M."/>
            <person name="Cejkova D."/>
            <person name="Polansky O."/>
            <person name="Karasova D."/>
            <person name="Kubasova T."/>
            <person name="Cizek A."/>
            <person name="Rychlik I."/>
        </authorList>
    </citation>
    <scope>NUCLEOTIDE SEQUENCE [LARGE SCALE GENOMIC DNA]</scope>
    <source>
        <strain evidence="2">An175</strain>
    </source>
</reference>
<dbReference type="AlphaFoldDB" id="A0A1Y4N2U0"/>
<gene>
    <name evidence="1" type="ORF">B5F11_18435</name>
</gene>